<dbReference type="AlphaFoldDB" id="A0A7I7P401"/>
<dbReference type="Gene3D" id="1.10.10.60">
    <property type="entry name" value="Homeodomain-like"/>
    <property type="match status" value="1"/>
</dbReference>
<dbReference type="InterPro" id="IPR001647">
    <property type="entry name" value="HTH_TetR"/>
</dbReference>
<dbReference type="Gene3D" id="1.10.357.10">
    <property type="entry name" value="Tetracycline Repressor, domain 2"/>
    <property type="match status" value="1"/>
</dbReference>
<dbReference type="Pfam" id="PF02909">
    <property type="entry name" value="TetR_C_1"/>
    <property type="match status" value="1"/>
</dbReference>
<evidence type="ECO:0000256" key="2">
    <source>
        <dbReference type="ARBA" id="ARBA00023125"/>
    </source>
</evidence>
<evidence type="ECO:0000313" key="8">
    <source>
        <dbReference type="Proteomes" id="UP000466632"/>
    </source>
</evidence>
<dbReference type="GO" id="GO:0045892">
    <property type="term" value="P:negative regulation of DNA-templated transcription"/>
    <property type="evidence" value="ECO:0007669"/>
    <property type="project" value="InterPro"/>
</dbReference>
<evidence type="ECO:0000256" key="3">
    <source>
        <dbReference type="ARBA" id="ARBA00023163"/>
    </source>
</evidence>
<gene>
    <name evidence="7" type="ORF">MSEO_37390</name>
</gene>
<keyword evidence="1" id="KW-0805">Transcription regulation</keyword>
<feature type="region of interest" description="Disordered" evidence="5">
    <location>
        <begin position="239"/>
        <end position="261"/>
    </location>
</feature>
<keyword evidence="8" id="KW-1185">Reference proteome</keyword>
<proteinExistence type="predicted"/>
<feature type="region of interest" description="Disordered" evidence="5">
    <location>
        <begin position="1"/>
        <end position="26"/>
    </location>
</feature>
<evidence type="ECO:0000256" key="1">
    <source>
        <dbReference type="ARBA" id="ARBA00023015"/>
    </source>
</evidence>
<evidence type="ECO:0000256" key="5">
    <source>
        <dbReference type="SAM" id="MobiDB-lite"/>
    </source>
</evidence>
<evidence type="ECO:0000313" key="7">
    <source>
        <dbReference type="EMBL" id="BBY03240.1"/>
    </source>
</evidence>
<dbReference type="PROSITE" id="PS50977">
    <property type="entry name" value="HTH_TETR_2"/>
    <property type="match status" value="1"/>
</dbReference>
<dbReference type="KEGG" id="mseo:MSEO_37390"/>
<reference evidence="7 8" key="1">
    <citation type="journal article" date="2019" name="Emerg. Microbes Infect.">
        <title>Comprehensive subspecies identification of 175 nontuberculous mycobacteria species based on 7547 genomic profiles.</title>
        <authorList>
            <person name="Matsumoto Y."/>
            <person name="Kinjo T."/>
            <person name="Motooka D."/>
            <person name="Nabeya D."/>
            <person name="Jung N."/>
            <person name="Uechi K."/>
            <person name="Horii T."/>
            <person name="Iida T."/>
            <person name="Fujita J."/>
            <person name="Nakamura S."/>
        </authorList>
    </citation>
    <scope>NUCLEOTIDE SEQUENCE [LARGE SCALE GENOMIC DNA]</scope>
    <source>
        <strain evidence="7 8">JCM 16018</strain>
    </source>
</reference>
<dbReference type="GO" id="GO:0000976">
    <property type="term" value="F:transcription cis-regulatory region binding"/>
    <property type="evidence" value="ECO:0007669"/>
    <property type="project" value="TreeGrafter"/>
</dbReference>
<dbReference type="InterPro" id="IPR036271">
    <property type="entry name" value="Tet_transcr_reg_TetR-rel_C_sf"/>
</dbReference>
<dbReference type="SUPFAM" id="SSF48498">
    <property type="entry name" value="Tetracyclin repressor-like, C-terminal domain"/>
    <property type="match status" value="1"/>
</dbReference>
<dbReference type="InterPro" id="IPR009057">
    <property type="entry name" value="Homeodomain-like_sf"/>
</dbReference>
<feature type="DNA-binding region" description="H-T-H motif" evidence="4">
    <location>
        <begin position="49"/>
        <end position="68"/>
    </location>
</feature>
<keyword evidence="3" id="KW-0804">Transcription</keyword>
<dbReference type="InterPro" id="IPR050109">
    <property type="entry name" value="HTH-type_TetR-like_transc_reg"/>
</dbReference>
<dbReference type="GO" id="GO:0003700">
    <property type="term" value="F:DNA-binding transcription factor activity"/>
    <property type="evidence" value="ECO:0007669"/>
    <property type="project" value="TreeGrafter"/>
</dbReference>
<protein>
    <submittedName>
        <fullName evidence="7">TetR family transcriptional regulator</fullName>
    </submittedName>
</protein>
<feature type="domain" description="HTH tetR-type" evidence="6">
    <location>
        <begin position="26"/>
        <end position="86"/>
    </location>
</feature>
<name>A0A7I7P401_9MYCO</name>
<evidence type="ECO:0000256" key="4">
    <source>
        <dbReference type="PROSITE-ProRule" id="PRU00335"/>
    </source>
</evidence>
<dbReference type="PANTHER" id="PTHR30055:SF151">
    <property type="entry name" value="TRANSCRIPTIONAL REGULATORY PROTEIN"/>
    <property type="match status" value="1"/>
</dbReference>
<dbReference type="InterPro" id="IPR004111">
    <property type="entry name" value="Repressor_TetR_C"/>
</dbReference>
<dbReference type="Proteomes" id="UP000466632">
    <property type="component" value="Chromosome"/>
</dbReference>
<dbReference type="SUPFAM" id="SSF46689">
    <property type="entry name" value="Homeodomain-like"/>
    <property type="match status" value="1"/>
</dbReference>
<keyword evidence="2 4" id="KW-0238">DNA-binding</keyword>
<evidence type="ECO:0000259" key="6">
    <source>
        <dbReference type="PROSITE" id="PS50977"/>
    </source>
</evidence>
<sequence>MTRQSAMPGAGAHDKDPSATGKGNGQLNRSMILQTALRIVDRDGVDGLSMRRLSEAVGRDPVMLYRHVPNKAAVLDGVAEMVLAQLSVDSTDPDWAGQLRTVAREFRQLALTHPNVVPLLVTRPLATPLGQRPPGMLRPLEDVLALLTSAGFTGEDALHIYRVLFGYLYGHILNELQEVIERPEETDDVLRLGLHRLAITEFPQLRQLAPALACYDGAAELDRFLDLLIPGMTATLSGRDGPAATVDDDQAPTSRPRPGAM</sequence>
<dbReference type="PANTHER" id="PTHR30055">
    <property type="entry name" value="HTH-TYPE TRANSCRIPTIONAL REGULATOR RUTR"/>
    <property type="match status" value="1"/>
</dbReference>
<accession>A0A7I7P401</accession>
<organism evidence="7 8">
    <name type="scientific">Mycobacterium seoulense</name>
    <dbReference type="NCBI Taxonomy" id="386911"/>
    <lineage>
        <taxon>Bacteria</taxon>
        <taxon>Bacillati</taxon>
        <taxon>Actinomycetota</taxon>
        <taxon>Actinomycetes</taxon>
        <taxon>Mycobacteriales</taxon>
        <taxon>Mycobacteriaceae</taxon>
        <taxon>Mycobacterium</taxon>
    </lineage>
</organism>
<dbReference type="EMBL" id="AP022582">
    <property type="protein sequence ID" value="BBY03240.1"/>
    <property type="molecule type" value="Genomic_DNA"/>
</dbReference>